<dbReference type="GO" id="GO:0005886">
    <property type="term" value="C:plasma membrane"/>
    <property type="evidence" value="ECO:0007669"/>
    <property type="project" value="UniProtKB-SubCell"/>
</dbReference>
<keyword evidence="9" id="KW-0472">Membrane</keyword>
<dbReference type="InterPro" id="IPR050273">
    <property type="entry name" value="GppA/Ppx_hydrolase"/>
</dbReference>
<evidence type="ECO:0000256" key="3">
    <source>
        <dbReference type="ARBA" id="ARBA00007125"/>
    </source>
</evidence>
<organism evidence="13 14">
    <name type="scientific">Halothiobacillus neapolitanus (strain ATCC 23641 / DSM 15147 / CIP 104769 / NCIMB 8539 / c2)</name>
    <name type="common">Thiobacillus neapolitanus</name>
    <dbReference type="NCBI Taxonomy" id="555778"/>
    <lineage>
        <taxon>Bacteria</taxon>
        <taxon>Pseudomonadati</taxon>
        <taxon>Pseudomonadota</taxon>
        <taxon>Gammaproteobacteria</taxon>
        <taxon>Chromatiales</taxon>
        <taxon>Halothiobacillaceae</taxon>
        <taxon>Halothiobacillus</taxon>
    </lineage>
</organism>
<dbReference type="EMBL" id="CP001801">
    <property type="protein sequence ID" value="ACX95261.1"/>
    <property type="molecule type" value="Genomic_DNA"/>
</dbReference>
<dbReference type="STRING" id="555778.Hneap_0404"/>
<evidence type="ECO:0000256" key="7">
    <source>
        <dbReference type="ARBA" id="ARBA00022475"/>
    </source>
</evidence>
<dbReference type="GO" id="GO:0006798">
    <property type="term" value="P:polyphosphate catabolic process"/>
    <property type="evidence" value="ECO:0007669"/>
    <property type="project" value="TreeGrafter"/>
</dbReference>
<protein>
    <recommendedName>
        <fullName evidence="6">Exopolyphosphatase</fullName>
        <ecNumber evidence="5">3.6.1.11</ecNumber>
    </recommendedName>
</protein>
<keyword evidence="8 13" id="KW-0378">Hydrolase</keyword>
<reference evidence="13 14" key="1">
    <citation type="submission" date="2009-10" db="EMBL/GenBank/DDBJ databases">
        <title>Complete sequence of Halothiobacillus neapolitanus c2.</title>
        <authorList>
            <consortium name="US DOE Joint Genome Institute"/>
            <person name="Lucas S."/>
            <person name="Copeland A."/>
            <person name="Lapidus A."/>
            <person name="Glavina del Rio T."/>
            <person name="Tice H."/>
            <person name="Bruce D."/>
            <person name="Goodwin L."/>
            <person name="Pitluck S."/>
            <person name="Davenport K."/>
            <person name="Brettin T."/>
            <person name="Detter J.C."/>
            <person name="Han C."/>
            <person name="Tapia R."/>
            <person name="Larimer F."/>
            <person name="Land M."/>
            <person name="Hauser L."/>
            <person name="Kyrpides N."/>
            <person name="Mikhailova N."/>
            <person name="Kerfeld C."/>
            <person name="Cannon G."/>
            <person name="Heinhort S."/>
        </authorList>
    </citation>
    <scope>NUCLEOTIDE SEQUENCE [LARGE SCALE GENOMIC DNA]</scope>
    <source>
        <strain evidence="14">ATCC 23641 / c2</strain>
    </source>
</reference>
<accession>D0KXT8</accession>
<dbReference type="CDD" id="cd24053">
    <property type="entry name" value="ASKHA_NBD_EcPPX-GppA-like"/>
    <property type="match status" value="1"/>
</dbReference>
<dbReference type="SUPFAM" id="SSF53067">
    <property type="entry name" value="Actin-like ATPase domain"/>
    <property type="match status" value="2"/>
</dbReference>
<comment type="cofactor">
    <cofactor evidence="1">
        <name>Mg(2+)</name>
        <dbReference type="ChEBI" id="CHEBI:18420"/>
    </cofactor>
</comment>
<comment type="similarity">
    <text evidence="3">Belongs to the GppA/Ppx family.</text>
</comment>
<gene>
    <name evidence="13" type="ordered locus">Hneap_0404</name>
</gene>
<dbReference type="GO" id="GO:0004309">
    <property type="term" value="F:exopolyphosphatase activity"/>
    <property type="evidence" value="ECO:0007669"/>
    <property type="project" value="UniProtKB-EC"/>
</dbReference>
<dbReference type="PIRSF" id="PIRSF001267">
    <property type="entry name" value="Pyrophosphatase_GppA_Ppx"/>
    <property type="match status" value="1"/>
</dbReference>
<dbReference type="PANTHER" id="PTHR30005">
    <property type="entry name" value="EXOPOLYPHOSPHATASE"/>
    <property type="match status" value="1"/>
</dbReference>
<keyword evidence="14" id="KW-1185">Reference proteome</keyword>
<dbReference type="InterPro" id="IPR043129">
    <property type="entry name" value="ATPase_NBD"/>
</dbReference>
<dbReference type="InterPro" id="IPR030673">
    <property type="entry name" value="PyroPPase_GppA_Ppx"/>
</dbReference>
<evidence type="ECO:0000313" key="14">
    <source>
        <dbReference type="Proteomes" id="UP000009102"/>
    </source>
</evidence>
<evidence type="ECO:0000256" key="2">
    <source>
        <dbReference type="ARBA" id="ARBA00004202"/>
    </source>
</evidence>
<feature type="domain" description="Ppx/GppA phosphatase N-terminal" evidence="11">
    <location>
        <begin position="21"/>
        <end position="304"/>
    </location>
</feature>
<dbReference type="Gene3D" id="1.10.3210.10">
    <property type="entry name" value="Hypothetical protein af1432"/>
    <property type="match status" value="1"/>
</dbReference>
<evidence type="ECO:0000256" key="8">
    <source>
        <dbReference type="ARBA" id="ARBA00022801"/>
    </source>
</evidence>
<dbReference type="EC" id="3.6.1.11" evidence="5"/>
<comment type="subunit">
    <text evidence="4">Homodimer.</text>
</comment>
<proteinExistence type="inferred from homology"/>
<sequence>MMQNDSLVAAVDLGSNSFHMLIARVSDGQVQVVDRMKEMVRLAGGLQSDGSLAEDAMDRGVACLTRFGQRVSGMPPGSVRIVGTNTLRAAKNGAEFIKRGEKAIGHPIEIIAGREEARLVYLGVSRSEIPIDGDRLVVDIGGGSTELILGKGITPFKMESVPIGCVALMRDFFADGVFDAARMDHAKTRAELELSPYKMAYLKAGWTQAIGSSGTARSLATVIKANDWGEGAITAEGLAKVQSAVLKAGSLSALKLPGLSDDRKPVFVGGLIAMQAVFAALNIRQMFVSDGALREGLVFDWLDRDDHDDIRIATIRRLQRLFTVDVRHADRVAKTAADLLAQVAPNWGLDCHPESIDAPRYAVWLDIAARLHEIGLAVSHSGFHHHGAYILSYADMPGLTRPAQMIIASLVHTHRRKFKLQRFGEVDERLREQIVRLSAVLRLAVLLHRDRSPRPNLSRVRLEAGADNLHVSFPDGWLKTRPLTRVDLELEQSYLAMANIRLSFA</sequence>
<dbReference type="PANTHER" id="PTHR30005:SF14">
    <property type="entry name" value="EXOPOLYPHOSPHATASE"/>
    <property type="match status" value="1"/>
</dbReference>
<evidence type="ECO:0000256" key="4">
    <source>
        <dbReference type="ARBA" id="ARBA00011738"/>
    </source>
</evidence>
<evidence type="ECO:0000313" key="13">
    <source>
        <dbReference type="EMBL" id="ACX95261.1"/>
    </source>
</evidence>
<feature type="domain" description="Ppx/GppA phosphatase C-terminal" evidence="12">
    <location>
        <begin position="310"/>
        <end position="492"/>
    </location>
</feature>
<dbReference type="SUPFAM" id="SSF109604">
    <property type="entry name" value="HD-domain/PDEase-like"/>
    <property type="match status" value="1"/>
</dbReference>
<evidence type="ECO:0000256" key="5">
    <source>
        <dbReference type="ARBA" id="ARBA00012451"/>
    </source>
</evidence>
<dbReference type="OrthoDB" id="9793035at2"/>
<evidence type="ECO:0000256" key="6">
    <source>
        <dbReference type="ARBA" id="ARBA00020416"/>
    </source>
</evidence>
<dbReference type="Pfam" id="PF02541">
    <property type="entry name" value="Ppx-GppA"/>
    <property type="match status" value="1"/>
</dbReference>
<comment type="catalytic activity">
    <reaction evidence="10">
        <text>[phosphate](n) + H2O = [phosphate](n-1) + phosphate + H(+)</text>
        <dbReference type="Rhea" id="RHEA:21528"/>
        <dbReference type="Rhea" id="RHEA-COMP:9859"/>
        <dbReference type="Rhea" id="RHEA-COMP:14279"/>
        <dbReference type="ChEBI" id="CHEBI:15377"/>
        <dbReference type="ChEBI" id="CHEBI:15378"/>
        <dbReference type="ChEBI" id="CHEBI:16838"/>
        <dbReference type="ChEBI" id="CHEBI:43474"/>
        <dbReference type="EC" id="3.6.1.11"/>
    </reaction>
</comment>
<dbReference type="NCBIfam" id="TIGR03706">
    <property type="entry name" value="exo_poly_only"/>
    <property type="match status" value="1"/>
</dbReference>
<evidence type="ECO:0000259" key="11">
    <source>
        <dbReference type="Pfam" id="PF02541"/>
    </source>
</evidence>
<comment type="subcellular location">
    <subcellularLocation>
        <location evidence="2">Cell membrane</location>
        <topology evidence="2">Peripheral membrane protein</topology>
    </subcellularLocation>
</comment>
<evidence type="ECO:0000259" key="12">
    <source>
        <dbReference type="Pfam" id="PF21447"/>
    </source>
</evidence>
<dbReference type="eggNOG" id="COG0248">
    <property type="taxonomic scope" value="Bacteria"/>
</dbReference>
<dbReference type="HOGENOM" id="CLU_025908_4_0_6"/>
<evidence type="ECO:0000256" key="1">
    <source>
        <dbReference type="ARBA" id="ARBA00001946"/>
    </source>
</evidence>
<dbReference type="Proteomes" id="UP000009102">
    <property type="component" value="Chromosome"/>
</dbReference>
<dbReference type="InterPro" id="IPR022371">
    <property type="entry name" value="Exopolyphosphatase"/>
</dbReference>
<dbReference type="KEGG" id="hna:Hneap_0404"/>
<dbReference type="Gene3D" id="3.30.420.40">
    <property type="match status" value="1"/>
</dbReference>
<dbReference type="Pfam" id="PF21447">
    <property type="entry name" value="Ppx-GppA_III"/>
    <property type="match status" value="1"/>
</dbReference>
<dbReference type="Gene3D" id="3.30.420.150">
    <property type="entry name" value="Exopolyphosphatase. Domain 2"/>
    <property type="match status" value="1"/>
</dbReference>
<name>D0KXT8_HALNC</name>
<dbReference type="InterPro" id="IPR048950">
    <property type="entry name" value="Ppx_GppA_C"/>
</dbReference>
<keyword evidence="7" id="KW-1003">Cell membrane</keyword>
<evidence type="ECO:0000256" key="10">
    <source>
        <dbReference type="ARBA" id="ARBA00047607"/>
    </source>
</evidence>
<dbReference type="RefSeq" id="WP_012823297.1">
    <property type="nucleotide sequence ID" value="NC_013422.1"/>
</dbReference>
<dbReference type="InterPro" id="IPR003695">
    <property type="entry name" value="Ppx_GppA_N"/>
</dbReference>
<dbReference type="FunFam" id="3.30.420.40:FF:000023">
    <property type="entry name" value="Guanosine-5'-triphosphate,3'-diphosphate pyrophosphatase"/>
    <property type="match status" value="1"/>
</dbReference>
<dbReference type="AlphaFoldDB" id="D0KXT8"/>
<evidence type="ECO:0000256" key="9">
    <source>
        <dbReference type="ARBA" id="ARBA00023136"/>
    </source>
</evidence>